<feature type="region of interest" description="Disordered" evidence="1">
    <location>
        <begin position="37"/>
        <end position="71"/>
    </location>
</feature>
<reference evidence="3" key="2">
    <citation type="submission" date="2020-09" db="EMBL/GenBank/DDBJ databases">
        <authorList>
            <person name="Sun Q."/>
            <person name="Zhou Y."/>
        </authorList>
    </citation>
    <scope>NUCLEOTIDE SEQUENCE</scope>
    <source>
        <strain evidence="3">CGMCC 1.15178</strain>
    </source>
</reference>
<dbReference type="EMBL" id="BMHP01000004">
    <property type="protein sequence ID" value="GGD87100.1"/>
    <property type="molecule type" value="Genomic_DNA"/>
</dbReference>
<feature type="compositionally biased region" description="Basic and acidic residues" evidence="1">
    <location>
        <begin position="62"/>
        <end position="71"/>
    </location>
</feature>
<keyword evidence="2" id="KW-0812">Transmembrane</keyword>
<proteinExistence type="predicted"/>
<name>A0A917E0A8_9BACL</name>
<dbReference type="AlphaFoldDB" id="A0A917E0A8"/>
<keyword evidence="2" id="KW-0472">Membrane</keyword>
<evidence type="ECO:0000313" key="3">
    <source>
        <dbReference type="EMBL" id="GGD87100.1"/>
    </source>
</evidence>
<gene>
    <name evidence="3" type="ORF">GCM10010911_51920</name>
</gene>
<accession>A0A917E0A8</accession>
<organism evidence="3 4">
    <name type="scientific">Paenibacillus nasutitermitis</name>
    <dbReference type="NCBI Taxonomy" id="1652958"/>
    <lineage>
        <taxon>Bacteria</taxon>
        <taxon>Bacillati</taxon>
        <taxon>Bacillota</taxon>
        <taxon>Bacilli</taxon>
        <taxon>Bacillales</taxon>
        <taxon>Paenibacillaceae</taxon>
        <taxon>Paenibacillus</taxon>
    </lineage>
</organism>
<dbReference type="Proteomes" id="UP000612456">
    <property type="component" value="Unassembled WGS sequence"/>
</dbReference>
<evidence type="ECO:0000256" key="1">
    <source>
        <dbReference type="SAM" id="MobiDB-lite"/>
    </source>
</evidence>
<protein>
    <submittedName>
        <fullName evidence="3">Uncharacterized protein</fullName>
    </submittedName>
</protein>
<comment type="caution">
    <text evidence="3">The sequence shown here is derived from an EMBL/GenBank/DDBJ whole genome shotgun (WGS) entry which is preliminary data.</text>
</comment>
<keyword evidence="2" id="KW-1133">Transmembrane helix</keyword>
<evidence type="ECO:0000313" key="4">
    <source>
        <dbReference type="Proteomes" id="UP000612456"/>
    </source>
</evidence>
<feature type="transmembrane region" description="Helical" evidence="2">
    <location>
        <begin position="6"/>
        <end position="26"/>
    </location>
</feature>
<dbReference type="RefSeq" id="WP_188996545.1">
    <property type="nucleotide sequence ID" value="NZ_BMHP01000004.1"/>
</dbReference>
<sequence>MVKEWVTVSVIAFGVIIAIVGVVAYLRMYKKVAWSSSQAPEAAEQPIESVTDSPALLEPELESAKDRTDKS</sequence>
<reference evidence="3" key="1">
    <citation type="journal article" date="2014" name="Int. J. Syst. Evol. Microbiol.">
        <title>Complete genome sequence of Corynebacterium casei LMG S-19264T (=DSM 44701T), isolated from a smear-ripened cheese.</title>
        <authorList>
            <consortium name="US DOE Joint Genome Institute (JGI-PGF)"/>
            <person name="Walter F."/>
            <person name="Albersmeier A."/>
            <person name="Kalinowski J."/>
            <person name="Ruckert C."/>
        </authorList>
    </citation>
    <scope>NUCLEOTIDE SEQUENCE</scope>
    <source>
        <strain evidence="3">CGMCC 1.15178</strain>
    </source>
</reference>
<keyword evidence="4" id="KW-1185">Reference proteome</keyword>
<evidence type="ECO:0000256" key="2">
    <source>
        <dbReference type="SAM" id="Phobius"/>
    </source>
</evidence>